<evidence type="ECO:0000313" key="3">
    <source>
        <dbReference type="Proteomes" id="UP001596406"/>
    </source>
</evidence>
<dbReference type="Gene3D" id="3.20.20.140">
    <property type="entry name" value="Metal-dependent hydrolases"/>
    <property type="match status" value="1"/>
</dbReference>
<comment type="caution">
    <text evidence="2">The sequence shown here is derived from an EMBL/GenBank/DDBJ whole genome shotgun (WGS) entry which is preliminary data.</text>
</comment>
<dbReference type="InterPro" id="IPR052018">
    <property type="entry name" value="PHP_domain"/>
</dbReference>
<dbReference type="SUPFAM" id="SSF89550">
    <property type="entry name" value="PHP domain-like"/>
    <property type="match status" value="1"/>
</dbReference>
<dbReference type="InterPro" id="IPR016195">
    <property type="entry name" value="Pol/histidinol_Pase-like"/>
</dbReference>
<dbReference type="Gene3D" id="1.10.150.650">
    <property type="match status" value="1"/>
</dbReference>
<dbReference type="InterPro" id="IPR003141">
    <property type="entry name" value="Pol/His_phosphatase_N"/>
</dbReference>
<dbReference type="Pfam" id="PF02811">
    <property type="entry name" value="PHP"/>
    <property type="match status" value="1"/>
</dbReference>
<reference evidence="2 3" key="1">
    <citation type="journal article" date="2019" name="Int. J. Syst. Evol. Microbiol.">
        <title>The Global Catalogue of Microorganisms (GCM) 10K type strain sequencing project: providing services to taxonomists for standard genome sequencing and annotation.</title>
        <authorList>
            <consortium name="The Broad Institute Genomics Platform"/>
            <consortium name="The Broad Institute Genome Sequencing Center for Infectious Disease"/>
            <person name="Wu L."/>
            <person name="Ma J."/>
        </authorList>
    </citation>
    <scope>NUCLEOTIDE SEQUENCE [LARGE SCALE GENOMIC DNA]</scope>
    <source>
        <strain evidence="2 3">PSRA2</strain>
    </source>
</reference>
<evidence type="ECO:0000313" key="2">
    <source>
        <dbReference type="EMBL" id="MFC6837376.1"/>
    </source>
</evidence>
<dbReference type="InterPro" id="IPR004013">
    <property type="entry name" value="PHP_dom"/>
</dbReference>
<name>A0ABD5UGX6_9EURY</name>
<organism evidence="2 3">
    <name type="scientific">Halomarina ordinaria</name>
    <dbReference type="NCBI Taxonomy" id="3033939"/>
    <lineage>
        <taxon>Archaea</taxon>
        <taxon>Methanobacteriati</taxon>
        <taxon>Methanobacteriota</taxon>
        <taxon>Stenosarchaea group</taxon>
        <taxon>Halobacteria</taxon>
        <taxon>Halobacteriales</taxon>
        <taxon>Natronomonadaceae</taxon>
        <taxon>Halomarina</taxon>
    </lineage>
</organism>
<evidence type="ECO:0000259" key="1">
    <source>
        <dbReference type="SMART" id="SM00481"/>
    </source>
</evidence>
<dbReference type="EMBL" id="JBHSXM010000001">
    <property type="protein sequence ID" value="MFC6837376.1"/>
    <property type="molecule type" value="Genomic_DNA"/>
</dbReference>
<dbReference type="RefSeq" id="WP_304449041.1">
    <property type="nucleotide sequence ID" value="NZ_JARRAH010000001.1"/>
</dbReference>
<dbReference type="SMART" id="SM00481">
    <property type="entry name" value="POLIIIAc"/>
    <property type="match status" value="1"/>
</dbReference>
<protein>
    <submittedName>
        <fullName evidence="2">PHP domain-containing protein</fullName>
    </submittedName>
</protein>
<dbReference type="Proteomes" id="UP001596406">
    <property type="component" value="Unassembled WGS sequence"/>
</dbReference>
<dbReference type="PANTHER" id="PTHR42924:SF18">
    <property type="entry name" value="POLYMERASE_HISTIDINOL PHOSPHATASE N-TERMINAL DOMAIN-CONTAINING PROTEIN"/>
    <property type="match status" value="1"/>
</dbReference>
<accession>A0ABD5UGX6</accession>
<proteinExistence type="predicted"/>
<sequence>MVVADLHVHTTNSDGTLTLEEIPAAARAADVRVVAVTDHDRLHPDLRTPVAHVDGVTLVSGLELRVESDAGRVDLLGYGARRTDALTRELDRLQVNRVERARAIVERCEGETGVALDVALEPGVGRPHIARAVDESDAPYDYQGAFDHLIGNGGPCYVPRDLPTFETGVDLLADACGLVGLAHPLRYDDPAAALALTSELGAVEYHYPYGHEVDHRPVERAIDAHGLVVTGGSDAHDRTLGRAGLDREEYRLFRNRVRLHP</sequence>
<gene>
    <name evidence="2" type="ORF">ACFQHK_12750</name>
</gene>
<feature type="domain" description="Polymerase/histidinol phosphatase N-terminal" evidence="1">
    <location>
        <begin position="4"/>
        <end position="68"/>
    </location>
</feature>
<dbReference type="AlphaFoldDB" id="A0ABD5UGX6"/>
<dbReference type="PANTHER" id="PTHR42924">
    <property type="entry name" value="EXONUCLEASE"/>
    <property type="match status" value="1"/>
</dbReference>
<keyword evidence="3" id="KW-1185">Reference proteome</keyword>